<name>B1T495_9BURK</name>
<protein>
    <submittedName>
        <fullName evidence="1">Uncharacterized protein</fullName>
    </submittedName>
</protein>
<dbReference type="Proteomes" id="UP000004814">
    <property type="component" value="Unassembled WGS sequence"/>
</dbReference>
<evidence type="ECO:0000313" key="2">
    <source>
        <dbReference type="Proteomes" id="UP000004814"/>
    </source>
</evidence>
<comment type="caution">
    <text evidence="1">The sequence shown here is derived from an EMBL/GenBank/DDBJ whole genome shotgun (WGS) entry which is preliminary data.</text>
</comment>
<gene>
    <name evidence="1" type="ORF">BamMEX5DRAFT_2611</name>
</gene>
<reference evidence="1 2" key="1">
    <citation type="submission" date="2008-03" db="EMBL/GenBank/DDBJ databases">
        <title>Sequencing of the draft genome and assembly of Burkholderia ambifaria MEX-5.</title>
        <authorList>
            <consortium name="US DOE Joint Genome Institute (JGI-PGF)"/>
            <person name="Copeland A."/>
            <person name="Lucas S."/>
            <person name="Lapidus A."/>
            <person name="Glavina del Rio T."/>
            <person name="Dalin E."/>
            <person name="Tice H."/>
            <person name="Bruce D."/>
            <person name="Goodwin L."/>
            <person name="Pitluck S."/>
            <person name="Larimer F."/>
            <person name="Land M.L."/>
            <person name="Hauser L."/>
            <person name="Tiedje J."/>
            <person name="Richardson P."/>
        </authorList>
    </citation>
    <scope>NUCLEOTIDE SEQUENCE [LARGE SCALE GENOMIC DNA]</scope>
    <source>
        <strain evidence="1 2">MEX-5</strain>
    </source>
</reference>
<evidence type="ECO:0000313" key="1">
    <source>
        <dbReference type="EMBL" id="EDT41597.1"/>
    </source>
</evidence>
<dbReference type="EMBL" id="ABLK01000069">
    <property type="protein sequence ID" value="EDT41597.1"/>
    <property type="molecule type" value="Genomic_DNA"/>
</dbReference>
<dbReference type="AlphaFoldDB" id="B1T495"/>
<organism evidence="1 2">
    <name type="scientific">Burkholderia ambifaria MEX-5</name>
    <dbReference type="NCBI Taxonomy" id="396597"/>
    <lineage>
        <taxon>Bacteria</taxon>
        <taxon>Pseudomonadati</taxon>
        <taxon>Pseudomonadota</taxon>
        <taxon>Betaproteobacteria</taxon>
        <taxon>Burkholderiales</taxon>
        <taxon>Burkholderiaceae</taxon>
        <taxon>Burkholderia</taxon>
        <taxon>Burkholderia cepacia complex</taxon>
    </lineage>
</organism>
<proteinExistence type="predicted"/>
<sequence>MLAMFALDEYKQKHPGVYRGVYSMNLALCLHRKSGGPPFRRSCMTDRYFRLASACHVSMIVSGFSEIDTMPSSVSHCAKSG</sequence>
<accession>B1T495</accession>